<dbReference type="EMBL" id="PYAL01000001">
    <property type="protein sequence ID" value="RXN92271.1"/>
    <property type="molecule type" value="Genomic_DNA"/>
</dbReference>
<name>A0A4Q1HNP1_9BURK</name>
<protein>
    <submittedName>
        <fullName evidence="1">Uncharacterized protein</fullName>
    </submittedName>
</protein>
<reference evidence="1 2" key="1">
    <citation type="journal article" date="2017" name="Int. J. Syst. Evol. Microbiol.">
        <title>Achromobacter aloeverae sp. nov., isolated from the root of Aloe vera (L.) Burm.f.</title>
        <authorList>
            <person name="Kuncharoen N."/>
            <person name="Muramatsu Y."/>
            <person name="Shibata C."/>
            <person name="Kamakura Y."/>
            <person name="Nakagawa Y."/>
            <person name="Tanasupawat S."/>
        </authorList>
    </citation>
    <scope>NUCLEOTIDE SEQUENCE [LARGE SCALE GENOMIC DNA]</scope>
    <source>
        <strain evidence="1 2">AVA-1</strain>
    </source>
</reference>
<organism evidence="1 2">
    <name type="scientific">Achromobacter aloeverae</name>
    <dbReference type="NCBI Taxonomy" id="1750518"/>
    <lineage>
        <taxon>Bacteria</taxon>
        <taxon>Pseudomonadati</taxon>
        <taxon>Pseudomonadota</taxon>
        <taxon>Betaproteobacteria</taxon>
        <taxon>Burkholderiales</taxon>
        <taxon>Alcaligenaceae</taxon>
        <taxon>Achromobacter</taxon>
    </lineage>
</organism>
<proteinExistence type="predicted"/>
<gene>
    <name evidence="1" type="ORF">C7R54_00445</name>
</gene>
<sequence>MSRQAEGLCGQAQAAVMLADLMWINTGGSIGGNSKAYTARELTMKSDSYDIACLASMLIHFLTTVGVSRDEAVQVLRATEDMLPAEDPSRPARHAAVEALAPAL</sequence>
<accession>A0A4Q1HNP1</accession>
<dbReference type="OrthoDB" id="9939502at2"/>
<dbReference type="AlphaFoldDB" id="A0A4Q1HNP1"/>
<dbReference type="RefSeq" id="WP_129148234.1">
    <property type="nucleotide sequence ID" value="NZ_JBHSDO010000016.1"/>
</dbReference>
<dbReference type="Proteomes" id="UP000290849">
    <property type="component" value="Unassembled WGS sequence"/>
</dbReference>
<evidence type="ECO:0000313" key="2">
    <source>
        <dbReference type="Proteomes" id="UP000290849"/>
    </source>
</evidence>
<keyword evidence="2" id="KW-1185">Reference proteome</keyword>
<comment type="caution">
    <text evidence="1">The sequence shown here is derived from an EMBL/GenBank/DDBJ whole genome shotgun (WGS) entry which is preliminary data.</text>
</comment>
<evidence type="ECO:0000313" key="1">
    <source>
        <dbReference type="EMBL" id="RXN92271.1"/>
    </source>
</evidence>